<feature type="compositionally biased region" description="Low complexity" evidence="2">
    <location>
        <begin position="407"/>
        <end position="416"/>
    </location>
</feature>
<feature type="compositionally biased region" description="Basic and acidic residues" evidence="2">
    <location>
        <begin position="662"/>
        <end position="676"/>
    </location>
</feature>
<dbReference type="SUPFAM" id="SSF57850">
    <property type="entry name" value="RING/U-box"/>
    <property type="match status" value="1"/>
</dbReference>
<evidence type="ECO:0000259" key="3">
    <source>
        <dbReference type="PROSITE" id="PS50089"/>
    </source>
</evidence>
<keyword evidence="5" id="KW-1185">Reference proteome</keyword>
<feature type="compositionally biased region" description="Polar residues" evidence="2">
    <location>
        <begin position="641"/>
        <end position="660"/>
    </location>
</feature>
<dbReference type="InterPro" id="IPR001841">
    <property type="entry name" value="Znf_RING"/>
</dbReference>
<feature type="compositionally biased region" description="Polar residues" evidence="2">
    <location>
        <begin position="360"/>
        <end position="371"/>
    </location>
</feature>
<evidence type="ECO:0000256" key="2">
    <source>
        <dbReference type="SAM" id="MobiDB-lite"/>
    </source>
</evidence>
<dbReference type="AlphaFoldDB" id="A0AAF0WCC1"/>
<feature type="domain" description="RING-type" evidence="3">
    <location>
        <begin position="1062"/>
        <end position="1101"/>
    </location>
</feature>
<accession>A0AAF0WCC1</accession>
<feature type="region of interest" description="Disordered" evidence="2">
    <location>
        <begin position="305"/>
        <end position="416"/>
    </location>
</feature>
<feature type="compositionally biased region" description="Polar residues" evidence="2">
    <location>
        <begin position="430"/>
        <end position="440"/>
    </location>
</feature>
<dbReference type="InterPro" id="IPR013083">
    <property type="entry name" value="Znf_RING/FYVE/PHD"/>
</dbReference>
<proteinExistence type="predicted"/>
<reference evidence="4" key="2">
    <citation type="submission" date="2022-03" db="EMBL/GenBank/DDBJ databases">
        <title>Draft title - Genomic analysis of global carrot germplasm unveils the trajectory of domestication and the origin of high carotenoid orange carrot.</title>
        <authorList>
            <person name="Iorizzo M."/>
            <person name="Ellison S."/>
            <person name="Senalik D."/>
            <person name="Macko-Podgorni A."/>
            <person name="Grzebelus D."/>
            <person name="Bostan H."/>
            <person name="Rolling W."/>
            <person name="Curaba J."/>
            <person name="Simon P."/>
        </authorList>
    </citation>
    <scope>NUCLEOTIDE SEQUENCE</scope>
    <source>
        <tissue evidence="4">Leaf</tissue>
    </source>
</reference>
<dbReference type="PANTHER" id="PTHR47820">
    <property type="entry name" value="BNAC05G24000D PROTEIN"/>
    <property type="match status" value="1"/>
</dbReference>
<evidence type="ECO:0000313" key="4">
    <source>
        <dbReference type="EMBL" id="WOG85508.1"/>
    </source>
</evidence>
<feature type="region of interest" description="Disordered" evidence="2">
    <location>
        <begin position="573"/>
        <end position="681"/>
    </location>
</feature>
<feature type="region of interest" description="Disordered" evidence="2">
    <location>
        <begin position="135"/>
        <end position="166"/>
    </location>
</feature>
<reference evidence="4" key="1">
    <citation type="journal article" date="2016" name="Nat. Genet.">
        <title>A high-quality carrot genome assembly provides new insights into carotenoid accumulation and asterid genome evolution.</title>
        <authorList>
            <person name="Iorizzo M."/>
            <person name="Ellison S."/>
            <person name="Senalik D."/>
            <person name="Zeng P."/>
            <person name="Satapoomin P."/>
            <person name="Huang J."/>
            <person name="Bowman M."/>
            <person name="Iovene M."/>
            <person name="Sanseverino W."/>
            <person name="Cavagnaro P."/>
            <person name="Yildiz M."/>
            <person name="Macko-Podgorni A."/>
            <person name="Moranska E."/>
            <person name="Grzebelus E."/>
            <person name="Grzebelus D."/>
            <person name="Ashrafi H."/>
            <person name="Zheng Z."/>
            <person name="Cheng S."/>
            <person name="Spooner D."/>
            <person name="Van Deynze A."/>
            <person name="Simon P."/>
        </authorList>
    </citation>
    <scope>NUCLEOTIDE SEQUENCE</scope>
    <source>
        <tissue evidence="4">Leaf</tissue>
    </source>
</reference>
<keyword evidence="1" id="KW-0479">Metal-binding</keyword>
<dbReference type="Proteomes" id="UP000077755">
    <property type="component" value="Chromosome 1"/>
</dbReference>
<keyword evidence="1" id="KW-0863">Zinc-finger</keyword>
<name>A0AAF0WCC1_DAUCS</name>
<dbReference type="GO" id="GO:0008270">
    <property type="term" value="F:zinc ion binding"/>
    <property type="evidence" value="ECO:0007669"/>
    <property type="project" value="UniProtKB-KW"/>
</dbReference>
<feature type="compositionally biased region" description="Acidic residues" evidence="2">
    <location>
        <begin position="629"/>
        <end position="640"/>
    </location>
</feature>
<dbReference type="Pfam" id="PF13920">
    <property type="entry name" value="zf-C3HC4_3"/>
    <property type="match status" value="1"/>
</dbReference>
<protein>
    <recommendedName>
        <fullName evidence="3">RING-type domain-containing protein</fullName>
    </recommendedName>
</protein>
<dbReference type="Gene3D" id="3.30.40.10">
    <property type="entry name" value="Zinc/RING finger domain, C3HC4 (zinc finger)"/>
    <property type="match status" value="1"/>
</dbReference>
<feature type="region of interest" description="Disordered" evidence="2">
    <location>
        <begin position="430"/>
        <end position="464"/>
    </location>
</feature>
<keyword evidence="1" id="KW-0862">Zinc</keyword>
<organism evidence="4 5">
    <name type="scientific">Daucus carota subsp. sativus</name>
    <name type="common">Carrot</name>
    <dbReference type="NCBI Taxonomy" id="79200"/>
    <lineage>
        <taxon>Eukaryota</taxon>
        <taxon>Viridiplantae</taxon>
        <taxon>Streptophyta</taxon>
        <taxon>Embryophyta</taxon>
        <taxon>Tracheophyta</taxon>
        <taxon>Spermatophyta</taxon>
        <taxon>Magnoliopsida</taxon>
        <taxon>eudicotyledons</taxon>
        <taxon>Gunneridae</taxon>
        <taxon>Pentapetalae</taxon>
        <taxon>asterids</taxon>
        <taxon>campanulids</taxon>
        <taxon>Apiales</taxon>
        <taxon>Apiaceae</taxon>
        <taxon>Apioideae</taxon>
        <taxon>Scandiceae</taxon>
        <taxon>Daucinae</taxon>
        <taxon>Daucus</taxon>
        <taxon>Daucus sect. Daucus</taxon>
    </lineage>
</organism>
<feature type="compositionally biased region" description="Basic and acidic residues" evidence="2">
    <location>
        <begin position="604"/>
        <end position="620"/>
    </location>
</feature>
<evidence type="ECO:0000256" key="1">
    <source>
        <dbReference type="PROSITE-ProRule" id="PRU00175"/>
    </source>
</evidence>
<gene>
    <name evidence="4" type="ORF">DCAR_0104697</name>
</gene>
<dbReference type="CDD" id="cd16647">
    <property type="entry name" value="mRING-HC-C3HC5_NEU1"/>
    <property type="match status" value="1"/>
</dbReference>
<dbReference type="PANTHER" id="PTHR47820:SF3">
    <property type="entry name" value="OS07G0499800 PROTEIN"/>
    <property type="match status" value="1"/>
</dbReference>
<feature type="compositionally biased region" description="Basic and acidic residues" evidence="2">
    <location>
        <begin position="441"/>
        <end position="453"/>
    </location>
</feature>
<evidence type="ECO:0000313" key="5">
    <source>
        <dbReference type="Proteomes" id="UP000077755"/>
    </source>
</evidence>
<sequence>MASSEVEIVSSAQLGCVLRDQNARKLVYRKKNNSHACTQQNLKDLVHSCFSASPENAADSNMSQGKKADSRGVSSLVKKWRVFEAESQNSYSNSSNYYVYSSCSSRSNSGSTVTDNCHILDGQIRNSFVAESVTEKSEAASEGSCLDLESDRMGPSRDSNSTEQERMKVADIIKKLKCEEGNEQGFVNVALPRLRTSIDPLAPDIRGHGAFPGTPRIRGRQAYNDLFEYLERDRYQELQRFGELKAVTNFSHRGRLQAMLKIKLILHEKEVKDGDQINLLASGRRIKNSEGFSVMHLRERFNTGLEQNECSSSPRKEVINNAQDVDRLSSSTQLKEAADHTPKAKSASTSGQHKVVIDYTPSTGCAANPSTPDVDKPSSPSVNNHSTPDEDNLSPRIVDNPPTLDVDNPPSSSMDNPSIPIQLKEVVDQTCSAGSPPTSTQRKEEIHPPEVTHPKSPHKIVKSNSKSTCNIVEDDVNQDINVVCPTPRSLKDIIHAWEQTHLRSLCKYRDVANETLEVEAWSTSDRVKIDISRHDVINPQQNTLELHNTENPFQEVNPNLDVLWQDTTFDTRSYKSQKSDDNATSLGEWKDRNEAEEKVDDEQKDTAFDTRSYKSQKSDDNATSPGEWNEAEEKVDDEQQDTAFDSKSYKSQQSDNNATSPDEWKDRNKDEEKTDNEQSIVSLHELVEDSPLLRIDWEEQPDREKAVETFPDWKSNFSQAASECEEDQYSQNMEESPLDWIYDVCRPRSDWECLRQERYEEMLDPFTGNGDIKQLLERKNVSSFLSSGLRDKIDQLMISRTQGQPLVTEDQVEQVKQEEAVKEEEIYAHQKNEQEGTAEYCYEGEEETENSVGIHHSEADEYSNQSPSITSATPDIFNPWSHNQDNNVNVDHVASPSLQQYPSFNSQTFENQHDHVASPSLQQYPSFNSQTFENQHDHVASPSFQQYPSFNSQTFENQHDHVASPSFQQHPSFNSQTLENQHISSLRSNHPSIEMELISDLRGHMEQLHKEIFDLRKSLHTCMDMQVKLQHFMVRQVESVKSHPNQNKRTGSIDRIPRKGTCCLCLDAEVDSLLYRCGHMCTCYICAHELQQQSGICPICQAPILDIVRTYTN</sequence>
<dbReference type="EMBL" id="CP093343">
    <property type="protein sequence ID" value="WOG85508.1"/>
    <property type="molecule type" value="Genomic_DNA"/>
</dbReference>
<dbReference type="PROSITE" id="PS50089">
    <property type="entry name" value="ZF_RING_2"/>
    <property type="match status" value="1"/>
</dbReference>
<feature type="compositionally biased region" description="Polar residues" evidence="2">
    <location>
        <begin position="320"/>
        <end position="334"/>
    </location>
</feature>